<organism evidence="5 6">
    <name type="scientific">Basidiobolus meristosporus CBS 931.73</name>
    <dbReference type="NCBI Taxonomy" id="1314790"/>
    <lineage>
        <taxon>Eukaryota</taxon>
        <taxon>Fungi</taxon>
        <taxon>Fungi incertae sedis</taxon>
        <taxon>Zoopagomycota</taxon>
        <taxon>Entomophthoromycotina</taxon>
        <taxon>Basidiobolomycetes</taxon>
        <taxon>Basidiobolales</taxon>
        <taxon>Basidiobolaceae</taxon>
        <taxon>Basidiobolus</taxon>
    </lineage>
</organism>
<dbReference type="Proteomes" id="UP000193498">
    <property type="component" value="Unassembled WGS sequence"/>
</dbReference>
<keyword evidence="1 2" id="KW-0344">Guanine-nucleotide releasing factor</keyword>
<dbReference type="EMBL" id="MCFE01000641">
    <property type="protein sequence ID" value="ORX83455.1"/>
    <property type="molecule type" value="Genomic_DNA"/>
</dbReference>
<feature type="compositionally biased region" description="Pro residues" evidence="3">
    <location>
        <begin position="500"/>
        <end position="515"/>
    </location>
</feature>
<feature type="domain" description="Ras-GEF" evidence="4">
    <location>
        <begin position="318"/>
        <end position="562"/>
    </location>
</feature>
<proteinExistence type="predicted"/>
<reference evidence="5 6" key="1">
    <citation type="submission" date="2016-07" db="EMBL/GenBank/DDBJ databases">
        <title>Pervasive Adenine N6-methylation of Active Genes in Fungi.</title>
        <authorList>
            <consortium name="DOE Joint Genome Institute"/>
            <person name="Mondo S.J."/>
            <person name="Dannebaum R.O."/>
            <person name="Kuo R.C."/>
            <person name="Labutti K."/>
            <person name="Haridas S."/>
            <person name="Kuo A."/>
            <person name="Salamov A."/>
            <person name="Ahrendt S.R."/>
            <person name="Lipzen A."/>
            <person name="Sullivan W."/>
            <person name="Andreopoulos W.B."/>
            <person name="Clum A."/>
            <person name="Lindquist E."/>
            <person name="Daum C."/>
            <person name="Ramamoorthy G.K."/>
            <person name="Gryganskyi A."/>
            <person name="Culley D."/>
            <person name="Magnuson J.K."/>
            <person name="James T.Y."/>
            <person name="O'Malley M.A."/>
            <person name="Stajich J.E."/>
            <person name="Spatafora J.W."/>
            <person name="Visel A."/>
            <person name="Grigoriev I.V."/>
        </authorList>
    </citation>
    <scope>NUCLEOTIDE SEQUENCE [LARGE SCALE GENOMIC DNA]</scope>
    <source>
        <strain evidence="5 6">CBS 931.73</strain>
    </source>
</reference>
<comment type="caution">
    <text evidence="5">The sequence shown here is derived from an EMBL/GenBank/DDBJ whole genome shotgun (WGS) entry which is preliminary data.</text>
</comment>
<dbReference type="GO" id="GO:0007265">
    <property type="term" value="P:Ras protein signal transduction"/>
    <property type="evidence" value="ECO:0007669"/>
    <property type="project" value="TreeGrafter"/>
</dbReference>
<dbReference type="AlphaFoldDB" id="A0A1Y1XCK2"/>
<dbReference type="Gene3D" id="1.10.840.10">
    <property type="entry name" value="Ras guanine-nucleotide exchange factors catalytic domain"/>
    <property type="match status" value="1"/>
</dbReference>
<dbReference type="InterPro" id="IPR023578">
    <property type="entry name" value="Ras_GEF_dom_sf"/>
</dbReference>
<feature type="region of interest" description="Disordered" evidence="3">
    <location>
        <begin position="706"/>
        <end position="725"/>
    </location>
</feature>
<dbReference type="PANTHER" id="PTHR23113">
    <property type="entry name" value="GUANINE NUCLEOTIDE EXCHANGE FACTOR"/>
    <property type="match status" value="1"/>
</dbReference>
<sequence length="878" mass="97241">MEEVQQLLKRAEACQGDGVFGDAYFMYLNVLEVATKQLRSVVFDREVVIKKPRQINLLFASCQRSLSEAQTIVQTHSMNIETQSLADQSTHQPEQAVPNEVEFRYQTSAPRKRMVATKPLKRLAIVHDHFQPIAGGSHDWSFEDSEPSTSPENEMFNGISPPTSPHLNTFSPPDSPNYHSHQSTTLSIPNTMILPQQTYIHIVPEGSVDPLNLVPAQMGDDEVSKGQYVPVIPKSPLLISYHTLSEKLEAVNSEMVLLHNVCRKNSVHTPRSARKEDPAVIEKAQSLNLTITETQSTLGKINNLVQLAAASTHITTFSPRLVAYQLTLIESALFQRIPPTAVLTHSPKSPHPAIVASTDFFNYLTRVVETSILLSDEPSDRAEILNHWIRTASRLHDLRNFQTLKAVLSATGTPPVQRLKRTWNCVPKRAMSRLDTLRELMSEDNNYGKYREIMIGGDVLSDVNATTNILPLTKPTVPFLGVFIMDATYLLAATKKSGPGPGPSPLAPTPTPMSPATPLASMLDKGKTATSNRLEDDPRIQTLLSVLRCYLAGPRYPSTPPQDFLKSKSKLFTFSTSTSTSTNTNTSAENPGRPSTYEKQAHNRRRNKELDGLYTTQQVVLHYLLSQPWCTERQVDEISNTGNRLALSTSASTSTSTSTSTPVTTTVTSSNHSSVVDEASWSKHNNSGIREAFGSLKHHLHFHIGHSPGRHEEEDHRLGPRKPSLPNLQRIRHALGTPPAEEGMNYELSFATMEISPPIPLARGMRTTSSLRVPRSTKSAESLPVVTTGRFARGSINPTIQEESYSLPNENVLASTEELVDLFHPHLEEREHLRRNQTESSPTCTSPTPTPTPTKLGGSNLFTKKLKPLTRTIRNITS</sequence>
<dbReference type="InParanoid" id="A0A1Y1XCK2"/>
<dbReference type="GO" id="GO:0005085">
    <property type="term" value="F:guanyl-nucleotide exchange factor activity"/>
    <property type="evidence" value="ECO:0007669"/>
    <property type="project" value="UniProtKB-KW"/>
</dbReference>
<dbReference type="InterPro" id="IPR008937">
    <property type="entry name" value="Ras-like_GEF"/>
</dbReference>
<evidence type="ECO:0000313" key="5">
    <source>
        <dbReference type="EMBL" id="ORX83455.1"/>
    </source>
</evidence>
<feature type="compositionally biased region" description="Low complexity" evidence="3">
    <location>
        <begin position="575"/>
        <end position="587"/>
    </location>
</feature>
<evidence type="ECO:0000259" key="4">
    <source>
        <dbReference type="PROSITE" id="PS50009"/>
    </source>
</evidence>
<accession>A0A1Y1XCK2</accession>
<dbReference type="SMART" id="SM00147">
    <property type="entry name" value="RasGEF"/>
    <property type="match status" value="1"/>
</dbReference>
<evidence type="ECO:0000256" key="2">
    <source>
        <dbReference type="PROSITE-ProRule" id="PRU00168"/>
    </source>
</evidence>
<dbReference type="PANTHER" id="PTHR23113:SF368">
    <property type="entry name" value="CELL DIVISION CONTROL PROTEIN 25"/>
    <property type="match status" value="1"/>
</dbReference>
<dbReference type="InterPro" id="IPR001895">
    <property type="entry name" value="RASGEF_cat_dom"/>
</dbReference>
<protein>
    <recommendedName>
        <fullName evidence="4">Ras-GEF domain-containing protein</fullName>
    </recommendedName>
</protein>
<name>A0A1Y1XCK2_9FUNG</name>
<dbReference type="OrthoDB" id="5597019at2759"/>
<dbReference type="PROSITE" id="PS50009">
    <property type="entry name" value="RASGEF_CAT"/>
    <property type="match status" value="1"/>
</dbReference>
<dbReference type="Pfam" id="PF00617">
    <property type="entry name" value="RasGEF"/>
    <property type="match status" value="1"/>
</dbReference>
<gene>
    <name evidence="5" type="ORF">K493DRAFT_320255</name>
</gene>
<feature type="region of interest" description="Disordered" evidence="3">
    <location>
        <begin position="496"/>
        <end position="520"/>
    </location>
</feature>
<feature type="region of interest" description="Disordered" evidence="3">
    <location>
        <begin position="649"/>
        <end position="671"/>
    </location>
</feature>
<evidence type="ECO:0000313" key="6">
    <source>
        <dbReference type="Proteomes" id="UP000193498"/>
    </source>
</evidence>
<dbReference type="STRING" id="1314790.A0A1Y1XCK2"/>
<evidence type="ECO:0000256" key="1">
    <source>
        <dbReference type="ARBA" id="ARBA00022658"/>
    </source>
</evidence>
<keyword evidence="6" id="KW-1185">Reference proteome</keyword>
<feature type="region of interest" description="Disordered" evidence="3">
    <location>
        <begin position="830"/>
        <end position="861"/>
    </location>
</feature>
<evidence type="ECO:0000256" key="3">
    <source>
        <dbReference type="SAM" id="MobiDB-lite"/>
    </source>
</evidence>
<dbReference type="InterPro" id="IPR036964">
    <property type="entry name" value="RASGEF_cat_dom_sf"/>
</dbReference>
<feature type="compositionally biased region" description="Low complexity" evidence="3">
    <location>
        <begin position="838"/>
        <end position="847"/>
    </location>
</feature>
<feature type="compositionally biased region" description="Basic and acidic residues" evidence="3">
    <location>
        <begin position="709"/>
        <end position="718"/>
    </location>
</feature>
<dbReference type="GO" id="GO:0005886">
    <property type="term" value="C:plasma membrane"/>
    <property type="evidence" value="ECO:0007669"/>
    <property type="project" value="TreeGrafter"/>
</dbReference>
<dbReference type="SUPFAM" id="SSF48366">
    <property type="entry name" value="Ras GEF"/>
    <property type="match status" value="1"/>
</dbReference>
<feature type="region of interest" description="Disordered" evidence="3">
    <location>
        <begin position="575"/>
        <end position="604"/>
    </location>
</feature>